<proteinExistence type="predicted"/>
<name>A0ABV5P3H3_9ACTN</name>
<accession>A0ABV5P3H3</accession>
<dbReference type="RefSeq" id="WP_364573774.1">
    <property type="nucleotide sequence ID" value="NZ_JBHMCF010000060.1"/>
</dbReference>
<dbReference type="Proteomes" id="UP001589568">
    <property type="component" value="Unassembled WGS sequence"/>
</dbReference>
<dbReference type="EMBL" id="JBHMCF010000060">
    <property type="protein sequence ID" value="MFB9477135.1"/>
    <property type="molecule type" value="Genomic_DNA"/>
</dbReference>
<evidence type="ECO:0000313" key="1">
    <source>
        <dbReference type="EMBL" id="MFB9477135.1"/>
    </source>
</evidence>
<evidence type="ECO:0000313" key="2">
    <source>
        <dbReference type="Proteomes" id="UP001589568"/>
    </source>
</evidence>
<keyword evidence="2" id="KW-1185">Reference proteome</keyword>
<reference evidence="1 2" key="1">
    <citation type="submission" date="2024-09" db="EMBL/GenBank/DDBJ databases">
        <authorList>
            <person name="Sun Q."/>
            <person name="Mori K."/>
        </authorList>
    </citation>
    <scope>NUCLEOTIDE SEQUENCE [LARGE SCALE GENOMIC DNA]</scope>
    <source>
        <strain evidence="1 2">JCM 3324</strain>
    </source>
</reference>
<sequence>MLTPTAPVPAGPHDAAAGGGARVLCSGDPYDLTGTAHSWSEFGEDDLGTLYRCDVCGVTDVAP</sequence>
<comment type="caution">
    <text evidence="1">The sequence shown here is derived from an EMBL/GenBank/DDBJ whole genome shotgun (WGS) entry which is preliminary data.</text>
</comment>
<protein>
    <submittedName>
        <fullName evidence="1">Uncharacterized protein</fullName>
    </submittedName>
</protein>
<organism evidence="1 2">
    <name type="scientific">Nonomuraea salmonea</name>
    <dbReference type="NCBI Taxonomy" id="46181"/>
    <lineage>
        <taxon>Bacteria</taxon>
        <taxon>Bacillati</taxon>
        <taxon>Actinomycetota</taxon>
        <taxon>Actinomycetes</taxon>
        <taxon>Streptosporangiales</taxon>
        <taxon>Streptosporangiaceae</taxon>
        <taxon>Nonomuraea</taxon>
    </lineage>
</organism>
<gene>
    <name evidence="1" type="ORF">ACFFR3_47235</name>
</gene>